<dbReference type="AlphaFoldDB" id="A0A6G1IPK6"/>
<keyword evidence="9" id="KW-1185">Reference proteome</keyword>
<dbReference type="Pfam" id="PF04082">
    <property type="entry name" value="Fungal_trans"/>
    <property type="match status" value="1"/>
</dbReference>
<evidence type="ECO:0000256" key="1">
    <source>
        <dbReference type="ARBA" id="ARBA00004123"/>
    </source>
</evidence>
<evidence type="ECO:0000256" key="5">
    <source>
        <dbReference type="ARBA" id="ARBA00023242"/>
    </source>
</evidence>
<feature type="compositionally biased region" description="Polar residues" evidence="6">
    <location>
        <begin position="18"/>
        <end position="32"/>
    </location>
</feature>
<evidence type="ECO:0000313" key="8">
    <source>
        <dbReference type="EMBL" id="KAF2680176.1"/>
    </source>
</evidence>
<dbReference type="EMBL" id="MU005598">
    <property type="protein sequence ID" value="KAF2680176.1"/>
    <property type="molecule type" value="Genomic_DNA"/>
</dbReference>
<dbReference type="PANTHER" id="PTHR31845">
    <property type="entry name" value="FINGER DOMAIN PROTEIN, PUTATIVE-RELATED"/>
    <property type="match status" value="1"/>
</dbReference>
<dbReference type="GO" id="GO:0006351">
    <property type="term" value="P:DNA-templated transcription"/>
    <property type="evidence" value="ECO:0007669"/>
    <property type="project" value="InterPro"/>
</dbReference>
<evidence type="ECO:0000256" key="3">
    <source>
        <dbReference type="ARBA" id="ARBA00023125"/>
    </source>
</evidence>
<dbReference type="InterPro" id="IPR007219">
    <property type="entry name" value="XnlR_reg_dom"/>
</dbReference>
<dbReference type="GO" id="GO:0008270">
    <property type="term" value="F:zinc ion binding"/>
    <property type="evidence" value="ECO:0007669"/>
    <property type="project" value="InterPro"/>
</dbReference>
<dbReference type="Proteomes" id="UP000799291">
    <property type="component" value="Unassembled WGS sequence"/>
</dbReference>
<feature type="compositionally biased region" description="Basic and acidic residues" evidence="6">
    <location>
        <begin position="1"/>
        <end position="17"/>
    </location>
</feature>
<feature type="region of interest" description="Disordered" evidence="6">
    <location>
        <begin position="491"/>
        <end position="547"/>
    </location>
</feature>
<evidence type="ECO:0000256" key="4">
    <source>
        <dbReference type="ARBA" id="ARBA00023163"/>
    </source>
</evidence>
<dbReference type="GO" id="GO:0000976">
    <property type="term" value="F:transcription cis-regulatory region binding"/>
    <property type="evidence" value="ECO:0007669"/>
    <property type="project" value="TreeGrafter"/>
</dbReference>
<reference evidence="8" key="1">
    <citation type="journal article" date="2020" name="Stud. Mycol.">
        <title>101 Dothideomycetes genomes: a test case for predicting lifestyles and emergence of pathogens.</title>
        <authorList>
            <person name="Haridas S."/>
            <person name="Albert R."/>
            <person name="Binder M."/>
            <person name="Bloem J."/>
            <person name="Labutti K."/>
            <person name="Salamov A."/>
            <person name="Andreopoulos B."/>
            <person name="Baker S."/>
            <person name="Barry K."/>
            <person name="Bills G."/>
            <person name="Bluhm B."/>
            <person name="Cannon C."/>
            <person name="Castanera R."/>
            <person name="Culley D."/>
            <person name="Daum C."/>
            <person name="Ezra D."/>
            <person name="Gonzalez J."/>
            <person name="Henrissat B."/>
            <person name="Kuo A."/>
            <person name="Liang C."/>
            <person name="Lipzen A."/>
            <person name="Lutzoni F."/>
            <person name="Magnuson J."/>
            <person name="Mondo S."/>
            <person name="Nolan M."/>
            <person name="Ohm R."/>
            <person name="Pangilinan J."/>
            <person name="Park H.-J."/>
            <person name="Ramirez L."/>
            <person name="Alfaro M."/>
            <person name="Sun H."/>
            <person name="Tritt A."/>
            <person name="Yoshinaga Y."/>
            <person name="Zwiers L.-H."/>
            <person name="Turgeon B."/>
            <person name="Goodwin S."/>
            <person name="Spatafora J."/>
            <person name="Crous P."/>
            <person name="Grigoriev I."/>
        </authorList>
    </citation>
    <scope>NUCLEOTIDE SEQUENCE</scope>
    <source>
        <strain evidence="8">CBS 122367</strain>
    </source>
</reference>
<feature type="region of interest" description="Disordered" evidence="6">
    <location>
        <begin position="1"/>
        <end position="32"/>
    </location>
</feature>
<accession>A0A6G1IPK6</accession>
<evidence type="ECO:0000256" key="2">
    <source>
        <dbReference type="ARBA" id="ARBA00023015"/>
    </source>
</evidence>
<keyword evidence="5" id="KW-0539">Nucleus</keyword>
<evidence type="ECO:0000313" key="9">
    <source>
        <dbReference type="Proteomes" id="UP000799291"/>
    </source>
</evidence>
<feature type="compositionally biased region" description="Low complexity" evidence="6">
    <location>
        <begin position="504"/>
        <end position="532"/>
    </location>
</feature>
<keyword evidence="2" id="KW-0805">Transcription regulation</keyword>
<dbReference type="OrthoDB" id="3163292at2759"/>
<organism evidence="8 9">
    <name type="scientific">Lentithecium fluviatile CBS 122367</name>
    <dbReference type="NCBI Taxonomy" id="1168545"/>
    <lineage>
        <taxon>Eukaryota</taxon>
        <taxon>Fungi</taxon>
        <taxon>Dikarya</taxon>
        <taxon>Ascomycota</taxon>
        <taxon>Pezizomycotina</taxon>
        <taxon>Dothideomycetes</taxon>
        <taxon>Pleosporomycetidae</taxon>
        <taxon>Pleosporales</taxon>
        <taxon>Massarineae</taxon>
        <taxon>Lentitheciaceae</taxon>
        <taxon>Lentithecium</taxon>
    </lineage>
</organism>
<proteinExistence type="predicted"/>
<comment type="subcellular location">
    <subcellularLocation>
        <location evidence="1">Nucleus</location>
    </subcellularLocation>
</comment>
<protein>
    <recommendedName>
        <fullName evidence="7">Xylanolytic transcriptional activator regulatory domain-containing protein</fullName>
    </recommendedName>
</protein>
<sequence length="601" mass="67692">MARELEALRSQREENGHKSTLSPSLPDTTFDSPEYTLEQSGTAMLSDLGMKEQYHLASFVIDRDAIVDIFKIFSLLFYPHFPVLNPHISIPVMHDTAPLLFWTIIALVTSHEIAPQHGALWIQLSEPFLSKLRTDILTAPLPLQTVQALTYLIMWPFPAERQNRDPSWVYCGAAVNAAMYMGLHHSKPTQSLRSIGIPSGSLRARANTWLGCFLASVSVGMHVGVSPSINSTTDLATIEQFVRIYPIPPEFAYQIMVQHTLAKFTTVVLENSQEVVSHSLVKLIDTELDSLKTRFPTSWTPRVEMAVLVAKIHLYTMTIIRIQLDLTSREILMKNGFSVALRIVYLSDQGLGYRPQEYGELPPEVLQRAIPKNYFRALVLATVFLLRFFVLNIHASPEEQEIARNHVAMAQRYLKSGSMSNQDEKARGAFLLEMLSRQQPIDVDHTKLRIDDRMGASLVFDAITTGHELRNLPAEVEEDGADDPAVAPQAHAVSENHMSDSKAQHQGLQLPPMQQHQQQLHPQYQQHQNQQHSNHTAPLPPNMPRMHQVSDVDLNTMNHVNVTHMNHMEGLVGPLDFSLPEDLWGDSVWGMFGTFAPSQIQ</sequence>
<gene>
    <name evidence="8" type="ORF">K458DRAFT_312375</name>
</gene>
<evidence type="ECO:0000256" key="6">
    <source>
        <dbReference type="SAM" id="MobiDB-lite"/>
    </source>
</evidence>
<dbReference type="InterPro" id="IPR051089">
    <property type="entry name" value="prtT"/>
</dbReference>
<evidence type="ECO:0000259" key="7">
    <source>
        <dbReference type="Pfam" id="PF04082"/>
    </source>
</evidence>
<name>A0A6G1IPK6_9PLEO</name>
<keyword evidence="4" id="KW-0804">Transcription</keyword>
<dbReference type="GO" id="GO:0005634">
    <property type="term" value="C:nucleus"/>
    <property type="evidence" value="ECO:0007669"/>
    <property type="project" value="UniProtKB-SubCell"/>
</dbReference>
<dbReference type="CDD" id="cd12148">
    <property type="entry name" value="fungal_TF_MHR"/>
    <property type="match status" value="1"/>
</dbReference>
<dbReference type="GO" id="GO:0000981">
    <property type="term" value="F:DNA-binding transcription factor activity, RNA polymerase II-specific"/>
    <property type="evidence" value="ECO:0007669"/>
    <property type="project" value="TreeGrafter"/>
</dbReference>
<keyword evidence="3" id="KW-0238">DNA-binding</keyword>
<feature type="domain" description="Xylanolytic transcriptional activator regulatory" evidence="7">
    <location>
        <begin position="71"/>
        <end position="234"/>
    </location>
</feature>
<dbReference type="PANTHER" id="PTHR31845:SF21">
    <property type="entry name" value="REGULATORY PROTEIN LEU3"/>
    <property type="match status" value="1"/>
</dbReference>